<accession>A0A811Q8H9</accession>
<gene>
    <name evidence="2" type="ORF">NCGR_LOCUS39081</name>
</gene>
<name>A0A811Q8H9_9POAL</name>
<dbReference type="Proteomes" id="UP000604825">
    <property type="component" value="Unassembled WGS sequence"/>
</dbReference>
<dbReference type="OrthoDB" id="691881at2759"/>
<feature type="region of interest" description="Disordered" evidence="1">
    <location>
        <begin position="1"/>
        <end position="34"/>
    </location>
</feature>
<evidence type="ECO:0000256" key="1">
    <source>
        <dbReference type="SAM" id="MobiDB-lite"/>
    </source>
</evidence>
<feature type="region of interest" description="Disordered" evidence="1">
    <location>
        <begin position="185"/>
        <end position="204"/>
    </location>
</feature>
<evidence type="ECO:0000313" key="3">
    <source>
        <dbReference type="Proteomes" id="UP000604825"/>
    </source>
</evidence>
<dbReference type="EMBL" id="CAJGYO010000010">
    <property type="protein sequence ID" value="CAD6255539.1"/>
    <property type="molecule type" value="Genomic_DNA"/>
</dbReference>
<comment type="caution">
    <text evidence="2">The sequence shown here is derived from an EMBL/GenBank/DDBJ whole genome shotgun (WGS) entry which is preliminary data.</text>
</comment>
<sequence>MGIPPELLSSEKQTQQDFTEPAPPSPSTYLDLPLTPHVNNATDDLSYISHMLMEDDIVDNLYHQSPNHPMFLNAEQPFAQILSANATSDALTTWSRSSAQPSPLQSSGATPKYYYYCDMIASEMLPSDNVNRTHVYQDASSAFFMNTMHVETAVEPHRLLPTKSSSMDMISMAFFKGMEEANKLLPSENDRKTLDHGRGRKKRL</sequence>
<organism evidence="2 3">
    <name type="scientific">Miscanthus lutarioriparius</name>
    <dbReference type="NCBI Taxonomy" id="422564"/>
    <lineage>
        <taxon>Eukaryota</taxon>
        <taxon>Viridiplantae</taxon>
        <taxon>Streptophyta</taxon>
        <taxon>Embryophyta</taxon>
        <taxon>Tracheophyta</taxon>
        <taxon>Spermatophyta</taxon>
        <taxon>Magnoliopsida</taxon>
        <taxon>Liliopsida</taxon>
        <taxon>Poales</taxon>
        <taxon>Poaceae</taxon>
        <taxon>PACMAD clade</taxon>
        <taxon>Panicoideae</taxon>
        <taxon>Andropogonodae</taxon>
        <taxon>Andropogoneae</taxon>
        <taxon>Saccharinae</taxon>
        <taxon>Miscanthus</taxon>
    </lineage>
</organism>
<evidence type="ECO:0000313" key="2">
    <source>
        <dbReference type="EMBL" id="CAD6255539.1"/>
    </source>
</evidence>
<feature type="compositionally biased region" description="Basic and acidic residues" evidence="1">
    <location>
        <begin position="185"/>
        <end position="197"/>
    </location>
</feature>
<protein>
    <submittedName>
        <fullName evidence="2">Uncharacterized protein</fullName>
    </submittedName>
</protein>
<reference evidence="2" key="1">
    <citation type="submission" date="2020-10" db="EMBL/GenBank/DDBJ databases">
        <authorList>
            <person name="Han B."/>
            <person name="Lu T."/>
            <person name="Zhao Q."/>
            <person name="Huang X."/>
            <person name="Zhao Y."/>
        </authorList>
    </citation>
    <scope>NUCLEOTIDE SEQUENCE</scope>
</reference>
<dbReference type="AlphaFoldDB" id="A0A811Q8H9"/>
<proteinExistence type="predicted"/>
<keyword evidence="3" id="KW-1185">Reference proteome</keyword>